<proteinExistence type="predicted"/>
<accession>A0ABU7RDC9</accession>
<dbReference type="PANTHER" id="PTHR47572:SF4">
    <property type="entry name" value="LACTONASE DRP35"/>
    <property type="match status" value="1"/>
</dbReference>
<dbReference type="PANTHER" id="PTHR47572">
    <property type="entry name" value="LIPOPROTEIN-RELATED"/>
    <property type="match status" value="1"/>
</dbReference>
<evidence type="ECO:0000256" key="1">
    <source>
        <dbReference type="ARBA" id="ARBA00022801"/>
    </source>
</evidence>
<reference evidence="3 4" key="1">
    <citation type="submission" date="2024-01" db="EMBL/GenBank/DDBJ databases">
        <title>Niabella digestum sp. nov., isolated from waste digestion system.</title>
        <authorList>
            <person name="Zhang L."/>
        </authorList>
    </citation>
    <scope>NUCLEOTIDE SEQUENCE [LARGE SCALE GENOMIC DNA]</scope>
    <source>
        <strain evidence="3 4">A18</strain>
    </source>
</reference>
<dbReference type="InterPro" id="IPR051262">
    <property type="entry name" value="SMP-30/CGR1_Lactonase"/>
</dbReference>
<dbReference type="InterPro" id="IPR011042">
    <property type="entry name" value="6-blade_b-propeller_TolB-like"/>
</dbReference>
<evidence type="ECO:0000313" key="4">
    <source>
        <dbReference type="Proteomes" id="UP001357452"/>
    </source>
</evidence>
<dbReference type="Gene3D" id="2.120.10.30">
    <property type="entry name" value="TolB, C-terminal domain"/>
    <property type="match status" value="1"/>
</dbReference>
<sequence>MRAVILMILLSIGHMLFAQQVVFDSLGIIKSGATLQRISNEFSFTEGPVADQYGNIYFTDQPNNRIWYYDVEKNALKVFKDNAGRANGLAIDAAGNIIACADENNELWAIAPDGEVKVLVSSMNGKKLNGPNDLWIDKKGGIYFTDPYYQRNYWSRTEPEIKEQKVYYLPKGATKPIGVTDELVKPNGIVGSADGKYLFVADIDGHKIYRFDIRPDGSLGNKHLFAPQGADGITLDEKGNLYLAGRGVTVYNPHGVRIAHIPVPEKWTANICFAGKNKDILFITASNSIYILKMNVKGQ</sequence>
<comment type="caution">
    <text evidence="3">The sequence shown here is derived from an EMBL/GenBank/DDBJ whole genome shotgun (WGS) entry which is preliminary data.</text>
</comment>
<evidence type="ECO:0000313" key="3">
    <source>
        <dbReference type="EMBL" id="MEE6185994.1"/>
    </source>
</evidence>
<protein>
    <submittedName>
        <fullName evidence="3">SMP-30/gluconolactonase/LRE family protein</fullName>
    </submittedName>
</protein>
<dbReference type="RefSeq" id="WP_330973399.1">
    <property type="nucleotide sequence ID" value="NZ_JAZGLY010000001.1"/>
</dbReference>
<name>A0ABU7RDC9_9BACT</name>
<dbReference type="SUPFAM" id="SSF63829">
    <property type="entry name" value="Calcium-dependent phosphotriesterase"/>
    <property type="match status" value="1"/>
</dbReference>
<dbReference type="EMBL" id="JAZGLY010000001">
    <property type="protein sequence ID" value="MEE6185994.1"/>
    <property type="molecule type" value="Genomic_DNA"/>
</dbReference>
<dbReference type="Proteomes" id="UP001357452">
    <property type="component" value="Unassembled WGS sequence"/>
</dbReference>
<keyword evidence="1" id="KW-0378">Hydrolase</keyword>
<organism evidence="3 4">
    <name type="scientific">Niabella digestorum</name>
    <dbReference type="NCBI Taxonomy" id="3117701"/>
    <lineage>
        <taxon>Bacteria</taxon>
        <taxon>Pseudomonadati</taxon>
        <taxon>Bacteroidota</taxon>
        <taxon>Chitinophagia</taxon>
        <taxon>Chitinophagales</taxon>
        <taxon>Chitinophagaceae</taxon>
        <taxon>Niabella</taxon>
    </lineage>
</organism>
<dbReference type="InterPro" id="IPR013658">
    <property type="entry name" value="SGL"/>
</dbReference>
<gene>
    <name evidence="3" type="ORF">V2H41_01785</name>
</gene>
<keyword evidence="4" id="KW-1185">Reference proteome</keyword>
<evidence type="ECO:0000259" key="2">
    <source>
        <dbReference type="Pfam" id="PF08450"/>
    </source>
</evidence>
<feature type="domain" description="SMP-30/Gluconolactonase/LRE-like region" evidence="2">
    <location>
        <begin position="44"/>
        <end position="286"/>
    </location>
</feature>
<dbReference type="Pfam" id="PF08450">
    <property type="entry name" value="SGL"/>
    <property type="match status" value="1"/>
</dbReference>